<dbReference type="AlphaFoldDB" id="A0A0S6VSQ4"/>
<evidence type="ECO:0000259" key="4">
    <source>
        <dbReference type="PROSITE" id="PS50932"/>
    </source>
</evidence>
<organism evidence="5 6">
    <name type="scientific">Candidatus Moduliflexus flocculans</name>
    <dbReference type="NCBI Taxonomy" id="1499966"/>
    <lineage>
        <taxon>Bacteria</taxon>
        <taxon>Candidatus Moduliflexota</taxon>
        <taxon>Candidatus Moduliflexia</taxon>
        <taxon>Candidatus Moduliflexales</taxon>
        <taxon>Candidatus Moduliflexaceae</taxon>
    </lineage>
</organism>
<evidence type="ECO:0000256" key="3">
    <source>
        <dbReference type="ARBA" id="ARBA00023163"/>
    </source>
</evidence>
<dbReference type="PANTHER" id="PTHR30146">
    <property type="entry name" value="LACI-RELATED TRANSCRIPTIONAL REPRESSOR"/>
    <property type="match status" value="1"/>
</dbReference>
<protein>
    <submittedName>
        <fullName evidence="5">Transcriptional regulator, LacI family</fullName>
    </submittedName>
</protein>
<dbReference type="CDD" id="cd06267">
    <property type="entry name" value="PBP1_LacI_sugar_binding-like"/>
    <property type="match status" value="1"/>
</dbReference>
<feature type="domain" description="HTH lacI-type" evidence="4">
    <location>
        <begin position="3"/>
        <end position="57"/>
    </location>
</feature>
<evidence type="ECO:0000313" key="6">
    <source>
        <dbReference type="Proteomes" id="UP000030700"/>
    </source>
</evidence>
<dbReference type="Pfam" id="PF13377">
    <property type="entry name" value="Peripla_BP_3"/>
    <property type="match status" value="1"/>
</dbReference>
<dbReference type="InterPro" id="IPR010982">
    <property type="entry name" value="Lambda_DNA-bd_dom_sf"/>
</dbReference>
<keyword evidence="3" id="KW-0804">Transcription</keyword>
<dbReference type="EMBL" id="DF820456">
    <property type="protein sequence ID" value="GAK50402.1"/>
    <property type="molecule type" value="Genomic_DNA"/>
</dbReference>
<evidence type="ECO:0000256" key="2">
    <source>
        <dbReference type="ARBA" id="ARBA00023125"/>
    </source>
</evidence>
<keyword evidence="6" id="KW-1185">Reference proteome</keyword>
<dbReference type="PANTHER" id="PTHR30146:SF109">
    <property type="entry name" value="HTH-TYPE TRANSCRIPTIONAL REGULATOR GALS"/>
    <property type="match status" value="1"/>
</dbReference>
<dbReference type="Gene3D" id="1.10.260.40">
    <property type="entry name" value="lambda repressor-like DNA-binding domains"/>
    <property type="match status" value="1"/>
</dbReference>
<proteinExistence type="predicted"/>
<evidence type="ECO:0000256" key="1">
    <source>
        <dbReference type="ARBA" id="ARBA00023015"/>
    </source>
</evidence>
<gene>
    <name evidence="5" type="ORF">U14_01633</name>
</gene>
<keyword evidence="2" id="KW-0238">DNA-binding</keyword>
<sequence length="337" mass="37200">MAANIRDVARLAGVSAGTVSRVIHNQGYISRVTKKRVQEAIHKLDYYPNAVASRLALGKTHIIGLLAPNFQELYYIEITDAIIAAARKAGYSVLVNTTQGDSSHLPEFLRNGNMDGLLVITPYYVEDVLAGYLKRDLPCVMLNYAAESQVFSSVYCDQFRVGYLATQHLIDLGHRRIGFCTSDTSSPSPMKRLQGCLQALTDAKLAVNGSDIRDMSQKQQKDPVAEIRAWIREGDLPTAMFVFSDDIALYVMDALKDAGKRIPQDVSVIGCGNLLFSKRTIPPLTTVDQHTYEMGNKSMEILLHAIEAETPTPPKIHVIEPRVILRESCRAASSSES</sequence>
<dbReference type="PROSITE" id="PS00356">
    <property type="entry name" value="HTH_LACI_1"/>
    <property type="match status" value="1"/>
</dbReference>
<dbReference type="SUPFAM" id="SSF47413">
    <property type="entry name" value="lambda repressor-like DNA-binding domains"/>
    <property type="match status" value="1"/>
</dbReference>
<dbReference type="STRING" id="1499966.U14_01633"/>
<keyword evidence="1" id="KW-0805">Transcription regulation</keyword>
<accession>A0A0S6VSQ4</accession>
<dbReference type="CDD" id="cd01392">
    <property type="entry name" value="HTH_LacI"/>
    <property type="match status" value="1"/>
</dbReference>
<dbReference type="InterPro" id="IPR028082">
    <property type="entry name" value="Peripla_BP_I"/>
</dbReference>
<dbReference type="InterPro" id="IPR046335">
    <property type="entry name" value="LacI/GalR-like_sensor"/>
</dbReference>
<dbReference type="Proteomes" id="UP000030700">
    <property type="component" value="Unassembled WGS sequence"/>
</dbReference>
<dbReference type="InterPro" id="IPR000843">
    <property type="entry name" value="HTH_LacI"/>
</dbReference>
<dbReference type="SUPFAM" id="SSF53822">
    <property type="entry name" value="Periplasmic binding protein-like I"/>
    <property type="match status" value="1"/>
</dbReference>
<dbReference type="PROSITE" id="PS50932">
    <property type="entry name" value="HTH_LACI_2"/>
    <property type="match status" value="1"/>
</dbReference>
<name>A0A0S6VSQ4_9BACT</name>
<dbReference type="GO" id="GO:0000976">
    <property type="term" value="F:transcription cis-regulatory region binding"/>
    <property type="evidence" value="ECO:0007669"/>
    <property type="project" value="TreeGrafter"/>
</dbReference>
<reference evidence="5 6" key="1">
    <citation type="journal article" date="2015" name="PeerJ">
        <title>First genomic representation of candidate bacterial phylum KSB3 points to enhanced environmental sensing as a trigger of wastewater bulking.</title>
        <authorList>
            <person name="Sekiguchi Y."/>
            <person name="Ohashi A."/>
            <person name="Parks D.H."/>
            <person name="Yamauchi T."/>
            <person name="Tyson G.W."/>
            <person name="Hugenholtz P."/>
        </authorList>
    </citation>
    <scope>NUCLEOTIDE SEQUENCE [LARGE SCALE GENOMIC DNA]</scope>
</reference>
<evidence type="ECO:0000313" key="5">
    <source>
        <dbReference type="EMBL" id="GAK50402.1"/>
    </source>
</evidence>
<dbReference type="Pfam" id="PF00356">
    <property type="entry name" value="LacI"/>
    <property type="match status" value="1"/>
</dbReference>
<dbReference type="Gene3D" id="3.40.50.2300">
    <property type="match status" value="2"/>
</dbReference>
<dbReference type="SMART" id="SM00354">
    <property type="entry name" value="HTH_LACI"/>
    <property type="match status" value="1"/>
</dbReference>
<dbReference type="HOGENOM" id="CLU_037628_6_0_0"/>
<dbReference type="GO" id="GO:0003700">
    <property type="term" value="F:DNA-binding transcription factor activity"/>
    <property type="evidence" value="ECO:0007669"/>
    <property type="project" value="TreeGrafter"/>
</dbReference>